<reference evidence="3 4" key="2">
    <citation type="journal article" date="2018" name="Sci. Rep.">
        <title>A new family of periplasmic-binding proteins that sense arsenic oxyanions.</title>
        <authorList>
            <person name="Badilla C."/>
            <person name="Osborne T.H."/>
            <person name="Cole A."/>
            <person name="Watson C."/>
            <person name="Djordjevic S."/>
            <person name="Santini J.M."/>
        </authorList>
    </citation>
    <scope>X-RAY CRYSTALLOGRAPHY (1.75 ANGSTROMS) OF 41-304</scope>
</reference>
<dbReference type="PDB" id="8ED5">
    <property type="method" value="X-ray"/>
    <property type="resolution" value="1.79 A"/>
    <property type="chains" value="A=27-304"/>
</dbReference>
<keyword evidence="3 4" id="KW-0002">3D-structure</keyword>
<accession>L0NML6</accession>
<dbReference type="EMBL" id="FO082821">
    <property type="protein sequence ID" value="CCF22051.2"/>
    <property type="molecule type" value="Genomic_DNA"/>
</dbReference>
<organism evidence="1 2">
    <name type="scientific">Pseudorhizobium banfieldiae</name>
    <dbReference type="NCBI Taxonomy" id="1125847"/>
    <lineage>
        <taxon>Bacteria</taxon>
        <taxon>Pseudomonadati</taxon>
        <taxon>Pseudomonadota</taxon>
        <taxon>Alphaproteobacteria</taxon>
        <taxon>Hyphomicrobiales</taxon>
        <taxon>Rhizobiaceae</taxon>
        <taxon>Rhizobium/Agrobacterium group</taxon>
        <taxon>Pseudorhizobium</taxon>
    </lineage>
</organism>
<evidence type="ECO:0000313" key="2">
    <source>
        <dbReference type="Proteomes" id="UP000010792"/>
    </source>
</evidence>
<dbReference type="SUPFAM" id="SSF53850">
    <property type="entry name" value="Periplasmic binding protein-like II"/>
    <property type="match status" value="1"/>
</dbReference>
<dbReference type="OrthoDB" id="7353682at2"/>
<evidence type="ECO:0000313" key="1">
    <source>
        <dbReference type="EMBL" id="CCF22051.2"/>
    </source>
</evidence>
<evidence type="ECO:0007829" key="3">
    <source>
        <dbReference type="PDB" id="6ESK"/>
    </source>
</evidence>
<reference evidence="5" key="3">
    <citation type="submission" date="2022-09" db="PDB data bank">
        <title>Investigating the interaction of the periplasmic arsenite-binding protein, AioX with the sensor histidine kinase, AioS from Pseudorhizobium banfieldii sp. str. NT-26.</title>
        <authorList>
            <person name="Maher M.J."/>
            <person name="Poddar N."/>
        </authorList>
    </citation>
    <scope>X-RAY CRYSTALLOGRAPHY (1.79 ANGSTROMS) OF 27-304</scope>
</reference>
<dbReference type="KEGG" id="rht:NT26_p10026"/>
<dbReference type="Pfam" id="PF12974">
    <property type="entry name" value="Phosphonate-bd"/>
    <property type="match status" value="1"/>
</dbReference>
<dbReference type="PDBsum" id="6EU7"/>
<dbReference type="PDB" id="6EU7">
    <property type="method" value="X-ray"/>
    <property type="resolution" value="3.00 A"/>
    <property type="chains" value="A/B/C/D/E/F=27-304"/>
</dbReference>
<dbReference type="Proteomes" id="UP000010792">
    <property type="component" value="Plasmid NT26_p1"/>
</dbReference>
<dbReference type="PDBsum" id="6ESV"/>
<reference evidence="1 2" key="1">
    <citation type="journal article" date="2013" name="Genome Biol. Evol.">
        <title>Life in an arsenic-containing gold mine: genome and physiology of the autotrophic arsenite-oxidizing bacterium rhizobium sp. NT-26.</title>
        <authorList>
            <person name="Andres J."/>
            <person name="Arsene-Ploetze F."/>
            <person name="Barbe V."/>
            <person name="Brochier-Armanet C."/>
            <person name="Cleiss-Arnold J."/>
            <person name="Coppee J.Y."/>
            <person name="Dillies M.A."/>
            <person name="Geist"/>
            <person name="L"/>
            <person name="Joublin A."/>
            <person name="Koechler S."/>
            <person name="Lassalle F."/>
            <person name="Marchal M."/>
            <person name="Medigue C."/>
            <person name="Muller D."/>
            <person name="Nesme X."/>
            <person name="Plewniak F."/>
            <person name="Proux C."/>
            <person name="Ramirez-Bahena M.H."/>
            <person name="Schenowitz C."/>
            <person name="Sismeiro O."/>
            <person name="Vallenet D."/>
            <person name="Santini J.M."/>
            <person name="Bertin P.N."/>
        </authorList>
    </citation>
    <scope>NUCLEOTIDE SEQUENCE [LARGE SCALE GENOMIC DNA]</scope>
    <source>
        <strain evidence="1 2">NT-26</strain>
        <plasmid evidence="1 2">NT26_p1</plasmid>
    </source>
</reference>
<name>L0NML6_9HYPH</name>
<dbReference type="PDB" id="6ESV">
    <property type="method" value="X-ray"/>
    <property type="resolution" value="1.78 A"/>
    <property type="chains" value="A=27-304"/>
</dbReference>
<dbReference type="AlphaFoldDB" id="L0NML6"/>
<dbReference type="PDB" id="6ESK">
    <property type="method" value="X-ray"/>
    <property type="resolution" value="1.75 A"/>
    <property type="chains" value="A=41-304"/>
</dbReference>
<keyword evidence="1" id="KW-0614">Plasmid</keyword>
<dbReference type="CDD" id="cd13571">
    <property type="entry name" value="PBP2_PnhD_1"/>
    <property type="match status" value="1"/>
</dbReference>
<dbReference type="Gene3D" id="3.40.190.10">
    <property type="entry name" value="Periplasmic binding protein-like II"/>
    <property type="match status" value="2"/>
</dbReference>
<sequence>METTKCGQGAFGHRLSRRAVIGGTLATVGLTALKVSGETLSEPMRPGVIRFGLTPVFLSNDLEVLDELQAYLTQAVGQEVQLITQRTYQEVTALLVSGNLEAAWICGYPFMKFRDELDLVATPLWRGKPVYQSYLIVGRDRDIAGFEDCQGDIHAFSDPDSNSGYLVTKTYLAERGVSEEGFFRKSFFTYGHRNVIRAVASGLADSGSVDGYVWEVMKTTEPELVAKTRVLVKSGWHGFPPVAAAAGQRKSQAVARIRSALLDMNQEVLGRSVLTRLQLDGFVETTAESYDSIAANMERVRRLG</sequence>
<dbReference type="PANTHER" id="PTHR35841">
    <property type="entry name" value="PHOSPHONATES-BINDING PERIPLASMIC PROTEIN"/>
    <property type="match status" value="1"/>
</dbReference>
<protein>
    <submittedName>
        <fullName evidence="1">Putative periplasmic phosphite-binding-like protein (Pbl) PtxB-like protein designated AioX</fullName>
    </submittedName>
</protein>
<evidence type="ECO:0007829" key="5">
    <source>
        <dbReference type="PDB" id="8ED5"/>
    </source>
</evidence>
<proteinExistence type="evidence at protein level"/>
<gene>
    <name evidence="1" type="primary">aioX</name>
    <name evidence="1" type="ORF">NT26_p10026</name>
</gene>
<dbReference type="PANTHER" id="PTHR35841:SF1">
    <property type="entry name" value="PHOSPHONATES-BINDING PERIPLASMIC PROTEIN"/>
    <property type="match status" value="1"/>
</dbReference>
<dbReference type="SMR" id="L0NML6"/>
<evidence type="ECO:0007829" key="4">
    <source>
        <dbReference type="PDB" id="6ESV"/>
    </source>
</evidence>
<geneLocation type="plasmid" evidence="1 2">
    <name>NT26_p1</name>
</geneLocation>
<dbReference type="PDBsum" id="6ESK"/>
<dbReference type="RefSeq" id="WP_052642463.1">
    <property type="nucleotide sequence ID" value="NZ_FO082821.1"/>
</dbReference>
<keyword evidence="2" id="KW-1185">Reference proteome</keyword>